<accession>A0A084K024</accession>
<organism evidence="3 4">
    <name type="scientific">Nonlabens ulvanivorans</name>
    <name type="common">Persicivirga ulvanivorans</name>
    <dbReference type="NCBI Taxonomy" id="906888"/>
    <lineage>
        <taxon>Bacteria</taxon>
        <taxon>Pseudomonadati</taxon>
        <taxon>Bacteroidota</taxon>
        <taxon>Flavobacteriia</taxon>
        <taxon>Flavobacteriales</taxon>
        <taxon>Flavobacteriaceae</taxon>
        <taxon>Nonlabens</taxon>
    </lineage>
</organism>
<evidence type="ECO:0000313" key="3">
    <source>
        <dbReference type="EMBL" id="KEZ94558.1"/>
    </source>
</evidence>
<evidence type="ECO:0000256" key="2">
    <source>
        <dbReference type="SAM" id="Phobius"/>
    </source>
</evidence>
<keyword evidence="2" id="KW-0812">Transmembrane</keyword>
<dbReference type="Proteomes" id="UP000028531">
    <property type="component" value="Unassembled WGS sequence"/>
</dbReference>
<evidence type="ECO:0000256" key="1">
    <source>
        <dbReference type="SAM" id="MobiDB-lite"/>
    </source>
</evidence>
<comment type="caution">
    <text evidence="3">The sequence shown here is derived from an EMBL/GenBank/DDBJ whole genome shotgun (WGS) entry which is preliminary data.</text>
</comment>
<proteinExistence type="predicted"/>
<evidence type="ECO:0000313" key="4">
    <source>
        <dbReference type="Proteomes" id="UP000028531"/>
    </source>
</evidence>
<keyword evidence="2" id="KW-0472">Membrane</keyword>
<dbReference type="EMBL" id="JPJI01000004">
    <property type="protein sequence ID" value="KEZ94558.1"/>
    <property type="molecule type" value="Genomic_DNA"/>
</dbReference>
<name>A0A084K024_NONUL</name>
<sequence>MKQELGVISSTDYNGLIQSSKDLVDNRISLNLIVIKALPFISIGLFLFGCLLIFIGFKKWKKKQDGIDETDGIKLELLRATKQLDSEEIDEKAEMEVQEEIQESTSSEKIKDEKPKAKSKEEIEKLKTNLIGMEKLFYDKIIEFNSFAYEPKANVKIDDKFEADIVLTPNNKRKNPDIIIEVKYLQTKLNMDIVKKSFSALVRMRNHIFNSSKRSPTLILIMVYRSDIGNADEIRRFKNGVVEYLSQFSVGTFRHFILNEQEAENFNINTIIR</sequence>
<reference evidence="3 4" key="1">
    <citation type="submission" date="2014-07" db="EMBL/GenBank/DDBJ databases">
        <title>Draft genome sequence of Nonlabens ulvanivorans, an ulvan degrading bacterium.</title>
        <authorList>
            <person name="Kopel M."/>
            <person name="Helbert W."/>
            <person name="Henrissat B."/>
            <person name="Doniger T."/>
            <person name="Banin E."/>
        </authorList>
    </citation>
    <scope>NUCLEOTIDE SEQUENCE [LARGE SCALE GENOMIC DNA]</scope>
    <source>
        <strain evidence="3 4">PLR</strain>
    </source>
</reference>
<protein>
    <submittedName>
        <fullName evidence="3">Uncharacterized protein</fullName>
    </submittedName>
</protein>
<feature type="region of interest" description="Disordered" evidence="1">
    <location>
        <begin position="97"/>
        <end position="118"/>
    </location>
</feature>
<dbReference type="OrthoDB" id="1427297at2"/>
<keyword evidence="2" id="KW-1133">Transmembrane helix</keyword>
<dbReference type="AlphaFoldDB" id="A0A084K024"/>
<gene>
    <name evidence="3" type="ORF">IL45_00340</name>
</gene>
<feature type="transmembrane region" description="Helical" evidence="2">
    <location>
        <begin position="33"/>
        <end position="57"/>
    </location>
</feature>
<feature type="compositionally biased region" description="Basic and acidic residues" evidence="1">
    <location>
        <begin position="106"/>
        <end position="118"/>
    </location>
</feature>